<dbReference type="InterPro" id="IPR011032">
    <property type="entry name" value="GroES-like_sf"/>
</dbReference>
<dbReference type="Pfam" id="PF00107">
    <property type="entry name" value="ADH_zinc_N"/>
    <property type="match status" value="1"/>
</dbReference>
<dbReference type="STRING" id="1382522.W6MPP4"/>
<dbReference type="HOGENOM" id="CLU_026673_16_5_1"/>
<dbReference type="InterPro" id="IPR047122">
    <property type="entry name" value="Trans-enoyl_RdTase-like"/>
</dbReference>
<dbReference type="Gene3D" id="3.90.180.10">
    <property type="entry name" value="Medium-chain alcohol dehydrogenases, catalytic domain"/>
    <property type="match status" value="1"/>
</dbReference>
<dbReference type="CDD" id="cd08249">
    <property type="entry name" value="enoyl_reductase_like"/>
    <property type="match status" value="1"/>
</dbReference>
<sequence>MPENRAAHITAFKETAKLKVDSAPYPSVTPDTIVVRNRAVATNPVDWILLKFGFVVKWLLKLPYVGGEDSAGEVVEVGNSVSNFKIGDRVFCYCTGLDSKINNPAYGSFQLYSLIDPKVATLIPDELSFSKAAVLPLGLATAAAALFGQTNLAMDYPTLPHARRNGQVVIIWGGSTSVGLNAIQLAVAAGYEVYSTCSPKNFDLLKSLGASHVYDYRDVTAVQEIVSQIGDKNVVGAVAIKYASAEKCYEILKQVNCPSKIVAVVSLPVSDETNVLVISANLIVFALKYYVFQWSGVKLKKVNALDARLPDISEKIFHDYVPKALASGDFVASPEPIIIGNGLDNIQTALEFHKKGVSAAKVVVTLED</sequence>
<dbReference type="SUPFAM" id="SSF50129">
    <property type="entry name" value="GroES-like"/>
    <property type="match status" value="1"/>
</dbReference>
<dbReference type="SMART" id="SM00829">
    <property type="entry name" value="PKS_ER"/>
    <property type="match status" value="1"/>
</dbReference>
<dbReference type="Pfam" id="PF08240">
    <property type="entry name" value="ADH_N"/>
    <property type="match status" value="1"/>
</dbReference>
<keyword evidence="3" id="KW-1185">Reference proteome</keyword>
<dbReference type="GO" id="GO:0016651">
    <property type="term" value="F:oxidoreductase activity, acting on NAD(P)H"/>
    <property type="evidence" value="ECO:0007669"/>
    <property type="project" value="InterPro"/>
</dbReference>
<name>W6MPP4_9ASCO</name>
<protein>
    <recommendedName>
        <fullName evidence="1">Enoyl reductase (ER) domain-containing protein</fullName>
    </recommendedName>
</protein>
<reference evidence="2" key="2">
    <citation type="submission" date="2014-02" db="EMBL/GenBank/DDBJ databases">
        <title>Complete DNA sequence of /Kuraishia capsulata/ illustrates novel genomic features among budding yeasts (/Saccharomycotina/).</title>
        <authorList>
            <person name="Morales L."/>
            <person name="Noel B."/>
            <person name="Porcel B."/>
            <person name="Marcet-Houben M."/>
            <person name="Hullo M-F."/>
            <person name="Sacerdot C."/>
            <person name="Tekaia F."/>
            <person name="Leh-Louis V."/>
            <person name="Despons L."/>
            <person name="Khanna V."/>
            <person name="Aury J-M."/>
            <person name="Barbe V."/>
            <person name="Couloux A."/>
            <person name="Labadie K."/>
            <person name="Pelletier E."/>
            <person name="Souciet J-L."/>
            <person name="Boekhout T."/>
            <person name="Gabaldon T."/>
            <person name="Wincker P."/>
            <person name="Dujon B."/>
        </authorList>
    </citation>
    <scope>NUCLEOTIDE SEQUENCE</scope>
    <source>
        <strain evidence="2">CBS 1993</strain>
    </source>
</reference>
<dbReference type="Gene3D" id="3.40.50.720">
    <property type="entry name" value="NAD(P)-binding Rossmann-like Domain"/>
    <property type="match status" value="1"/>
</dbReference>
<dbReference type="Proteomes" id="UP000019384">
    <property type="component" value="Unassembled WGS sequence"/>
</dbReference>
<dbReference type="SUPFAM" id="SSF51735">
    <property type="entry name" value="NAD(P)-binding Rossmann-fold domains"/>
    <property type="match status" value="1"/>
</dbReference>
<dbReference type="RefSeq" id="XP_022459118.1">
    <property type="nucleotide sequence ID" value="XM_022603410.1"/>
</dbReference>
<dbReference type="InterPro" id="IPR013149">
    <property type="entry name" value="ADH-like_C"/>
</dbReference>
<proteinExistence type="predicted"/>
<dbReference type="InterPro" id="IPR020843">
    <property type="entry name" value="ER"/>
</dbReference>
<reference evidence="2" key="1">
    <citation type="submission" date="2013-12" db="EMBL/GenBank/DDBJ databases">
        <authorList>
            <person name="Genoscope - CEA"/>
        </authorList>
    </citation>
    <scope>NUCLEOTIDE SEQUENCE</scope>
    <source>
        <strain evidence="2">CBS 1993</strain>
    </source>
</reference>
<gene>
    <name evidence="2" type="ORF">KUCA_T00003099001</name>
</gene>
<dbReference type="PANTHER" id="PTHR45348:SF2">
    <property type="entry name" value="ZINC-TYPE ALCOHOL DEHYDROGENASE-LIKE PROTEIN C2E1P3.01"/>
    <property type="match status" value="1"/>
</dbReference>
<dbReference type="AlphaFoldDB" id="W6MPP4"/>
<dbReference type="InterPro" id="IPR036291">
    <property type="entry name" value="NAD(P)-bd_dom_sf"/>
</dbReference>
<evidence type="ECO:0000313" key="2">
    <source>
        <dbReference type="EMBL" id="CDK27122.1"/>
    </source>
</evidence>
<dbReference type="EMBL" id="HG793127">
    <property type="protein sequence ID" value="CDK27122.1"/>
    <property type="molecule type" value="Genomic_DNA"/>
</dbReference>
<accession>W6MPP4</accession>
<dbReference type="OrthoDB" id="48317at2759"/>
<organism evidence="2 3">
    <name type="scientific">Kuraishia capsulata CBS 1993</name>
    <dbReference type="NCBI Taxonomy" id="1382522"/>
    <lineage>
        <taxon>Eukaryota</taxon>
        <taxon>Fungi</taxon>
        <taxon>Dikarya</taxon>
        <taxon>Ascomycota</taxon>
        <taxon>Saccharomycotina</taxon>
        <taxon>Pichiomycetes</taxon>
        <taxon>Pichiales</taxon>
        <taxon>Pichiaceae</taxon>
        <taxon>Kuraishia</taxon>
    </lineage>
</organism>
<dbReference type="GeneID" id="34520506"/>
<evidence type="ECO:0000313" key="3">
    <source>
        <dbReference type="Proteomes" id="UP000019384"/>
    </source>
</evidence>
<evidence type="ECO:0000259" key="1">
    <source>
        <dbReference type="SMART" id="SM00829"/>
    </source>
</evidence>
<dbReference type="PANTHER" id="PTHR45348">
    <property type="entry name" value="HYPOTHETICAL OXIDOREDUCTASE (EUROFUNG)"/>
    <property type="match status" value="1"/>
</dbReference>
<feature type="domain" description="Enoyl reductase (ER)" evidence="1">
    <location>
        <begin position="13"/>
        <end position="364"/>
    </location>
</feature>
<dbReference type="InterPro" id="IPR013154">
    <property type="entry name" value="ADH-like_N"/>
</dbReference>